<evidence type="ECO:0000256" key="5">
    <source>
        <dbReference type="ARBA" id="ARBA00038359"/>
    </source>
</evidence>
<evidence type="ECO:0000256" key="6">
    <source>
        <dbReference type="SAM" id="MobiDB-lite"/>
    </source>
</evidence>
<keyword evidence="10" id="KW-1185">Reference proteome</keyword>
<gene>
    <name evidence="9" type="ORF">IMSHALPRED_009960</name>
</gene>
<sequence length="410" mass="44960">MSEHFGNAVPSIDIGRTETNAVYGAVITVTIAATIAVILRFVARRKSEASISYDDYSIVLALVFLYGLNIDTVLAAALWGLGKDFFTLSTQQLLDFQKNGLASFALYFTTNATTKISLLLLYYRLFSPSRRFRIAIYAATIIVIAWWIAVFFANLFQCVPINVFWNYQTKNVTGAKCMNTVTFSIGTGISNLITDIMVLCLPMPMVWSLRTTRTQKITLTGIFLLGFCVCAISIIRIVTLVHPSHYNPTIGLTKPLIWSSVEPSVGIVSACLPIMRPLFGHWSLTLPSRSRSKTPNTAAKLATASSSSPVSAGLATPVKGHFTRLQGPTFRDQLEMSYRGSTGGPGTVVANGTYGDKRGTSWMMLGPVRGDGADGYGYGEGRMEEGRGPEVQMAEWPRRRDGAEWREALE</sequence>
<dbReference type="InterPro" id="IPR049326">
    <property type="entry name" value="Rhodopsin_dom_fungi"/>
</dbReference>
<feature type="transmembrane region" description="Helical" evidence="7">
    <location>
        <begin position="221"/>
        <end position="244"/>
    </location>
</feature>
<dbReference type="EMBL" id="CAJPDT010000008">
    <property type="protein sequence ID" value="CAF9911185.1"/>
    <property type="molecule type" value="Genomic_DNA"/>
</dbReference>
<feature type="transmembrane region" description="Helical" evidence="7">
    <location>
        <begin position="101"/>
        <end position="122"/>
    </location>
</feature>
<comment type="caution">
    <text evidence="9">The sequence shown here is derived from an EMBL/GenBank/DDBJ whole genome shotgun (WGS) entry which is preliminary data.</text>
</comment>
<dbReference type="OrthoDB" id="5417844at2759"/>
<feature type="transmembrane region" description="Helical" evidence="7">
    <location>
        <begin position="134"/>
        <end position="156"/>
    </location>
</feature>
<accession>A0A8H3I8C2</accession>
<keyword evidence="4 7" id="KW-0472">Membrane</keyword>
<dbReference type="Pfam" id="PF20684">
    <property type="entry name" value="Fung_rhodopsin"/>
    <property type="match status" value="1"/>
</dbReference>
<keyword evidence="2 7" id="KW-0812">Transmembrane</keyword>
<evidence type="ECO:0000256" key="2">
    <source>
        <dbReference type="ARBA" id="ARBA00022692"/>
    </source>
</evidence>
<evidence type="ECO:0000256" key="4">
    <source>
        <dbReference type="ARBA" id="ARBA00023136"/>
    </source>
</evidence>
<feature type="domain" description="Rhodopsin" evidence="8">
    <location>
        <begin position="39"/>
        <end position="279"/>
    </location>
</feature>
<feature type="transmembrane region" description="Helical" evidence="7">
    <location>
        <begin position="55"/>
        <end position="81"/>
    </location>
</feature>
<keyword evidence="3 7" id="KW-1133">Transmembrane helix</keyword>
<comment type="subcellular location">
    <subcellularLocation>
        <location evidence="1">Membrane</location>
        <topology evidence="1">Multi-pass membrane protein</topology>
    </subcellularLocation>
</comment>
<comment type="similarity">
    <text evidence="5">Belongs to the SAT4 family.</text>
</comment>
<protein>
    <recommendedName>
        <fullName evidence="8">Rhodopsin domain-containing protein</fullName>
    </recommendedName>
</protein>
<evidence type="ECO:0000256" key="1">
    <source>
        <dbReference type="ARBA" id="ARBA00004141"/>
    </source>
</evidence>
<reference evidence="9" key="1">
    <citation type="submission" date="2021-03" db="EMBL/GenBank/DDBJ databases">
        <authorList>
            <person name="Tagirdzhanova G."/>
        </authorList>
    </citation>
    <scope>NUCLEOTIDE SEQUENCE</scope>
</reference>
<dbReference type="InterPro" id="IPR052337">
    <property type="entry name" value="SAT4-like"/>
</dbReference>
<feature type="transmembrane region" description="Helical" evidence="7">
    <location>
        <begin position="188"/>
        <end position="209"/>
    </location>
</feature>
<evidence type="ECO:0000313" key="10">
    <source>
        <dbReference type="Proteomes" id="UP000664534"/>
    </source>
</evidence>
<name>A0A8H3I8C2_9LECA</name>
<evidence type="ECO:0000313" key="9">
    <source>
        <dbReference type="EMBL" id="CAF9911185.1"/>
    </source>
</evidence>
<proteinExistence type="inferred from homology"/>
<evidence type="ECO:0000256" key="7">
    <source>
        <dbReference type="SAM" id="Phobius"/>
    </source>
</evidence>
<dbReference type="Proteomes" id="UP000664534">
    <property type="component" value="Unassembled WGS sequence"/>
</dbReference>
<evidence type="ECO:0000256" key="3">
    <source>
        <dbReference type="ARBA" id="ARBA00022989"/>
    </source>
</evidence>
<dbReference type="GO" id="GO:0016020">
    <property type="term" value="C:membrane"/>
    <property type="evidence" value="ECO:0007669"/>
    <property type="project" value="UniProtKB-SubCell"/>
</dbReference>
<organism evidence="9 10">
    <name type="scientific">Imshaugia aleurites</name>
    <dbReference type="NCBI Taxonomy" id="172621"/>
    <lineage>
        <taxon>Eukaryota</taxon>
        <taxon>Fungi</taxon>
        <taxon>Dikarya</taxon>
        <taxon>Ascomycota</taxon>
        <taxon>Pezizomycotina</taxon>
        <taxon>Lecanoromycetes</taxon>
        <taxon>OSLEUM clade</taxon>
        <taxon>Lecanoromycetidae</taxon>
        <taxon>Lecanorales</taxon>
        <taxon>Lecanorineae</taxon>
        <taxon>Parmeliaceae</taxon>
        <taxon>Imshaugia</taxon>
    </lineage>
</organism>
<evidence type="ECO:0000259" key="8">
    <source>
        <dbReference type="Pfam" id="PF20684"/>
    </source>
</evidence>
<feature type="transmembrane region" description="Helical" evidence="7">
    <location>
        <begin position="20"/>
        <end position="43"/>
    </location>
</feature>
<dbReference type="AlphaFoldDB" id="A0A8H3I8C2"/>
<dbReference type="PANTHER" id="PTHR33048:SF47">
    <property type="entry name" value="INTEGRAL MEMBRANE PROTEIN-RELATED"/>
    <property type="match status" value="1"/>
</dbReference>
<feature type="compositionally biased region" description="Basic and acidic residues" evidence="6">
    <location>
        <begin position="396"/>
        <end position="410"/>
    </location>
</feature>
<feature type="region of interest" description="Disordered" evidence="6">
    <location>
        <begin position="376"/>
        <end position="410"/>
    </location>
</feature>
<dbReference type="PANTHER" id="PTHR33048">
    <property type="entry name" value="PTH11-LIKE INTEGRAL MEMBRANE PROTEIN (AFU_ORTHOLOGUE AFUA_5G11245)"/>
    <property type="match status" value="1"/>
</dbReference>